<feature type="compositionally biased region" description="Low complexity" evidence="1">
    <location>
        <begin position="1"/>
        <end position="18"/>
    </location>
</feature>
<evidence type="ECO:0000256" key="1">
    <source>
        <dbReference type="SAM" id="MobiDB-lite"/>
    </source>
</evidence>
<keyword evidence="3" id="KW-1185">Reference proteome</keyword>
<dbReference type="Proteomes" id="UP000287033">
    <property type="component" value="Unassembled WGS sequence"/>
</dbReference>
<evidence type="ECO:0000313" key="3">
    <source>
        <dbReference type="Proteomes" id="UP000287033"/>
    </source>
</evidence>
<organism evidence="2 3">
    <name type="scientific">Chiloscyllium punctatum</name>
    <name type="common">Brownbanded bambooshark</name>
    <name type="synonym">Hemiscyllium punctatum</name>
    <dbReference type="NCBI Taxonomy" id="137246"/>
    <lineage>
        <taxon>Eukaryota</taxon>
        <taxon>Metazoa</taxon>
        <taxon>Chordata</taxon>
        <taxon>Craniata</taxon>
        <taxon>Vertebrata</taxon>
        <taxon>Chondrichthyes</taxon>
        <taxon>Elasmobranchii</taxon>
        <taxon>Galeomorphii</taxon>
        <taxon>Galeoidea</taxon>
        <taxon>Orectolobiformes</taxon>
        <taxon>Hemiscylliidae</taxon>
        <taxon>Chiloscyllium</taxon>
    </lineage>
</organism>
<proteinExistence type="predicted"/>
<dbReference type="EMBL" id="BEZZ01043443">
    <property type="protein sequence ID" value="GCC40930.1"/>
    <property type="molecule type" value="Genomic_DNA"/>
</dbReference>
<reference evidence="2 3" key="1">
    <citation type="journal article" date="2018" name="Nat. Ecol. Evol.">
        <title>Shark genomes provide insights into elasmobranch evolution and the origin of vertebrates.</title>
        <authorList>
            <person name="Hara Y"/>
            <person name="Yamaguchi K"/>
            <person name="Onimaru K"/>
            <person name="Kadota M"/>
            <person name="Koyanagi M"/>
            <person name="Keeley SD"/>
            <person name="Tatsumi K"/>
            <person name="Tanaka K"/>
            <person name="Motone F"/>
            <person name="Kageyama Y"/>
            <person name="Nozu R"/>
            <person name="Adachi N"/>
            <person name="Nishimura O"/>
            <person name="Nakagawa R"/>
            <person name="Tanegashima C"/>
            <person name="Kiyatake I"/>
            <person name="Matsumoto R"/>
            <person name="Murakumo K"/>
            <person name="Nishida K"/>
            <person name="Terakita A"/>
            <person name="Kuratani S"/>
            <person name="Sato K"/>
            <person name="Hyodo S Kuraku.S."/>
        </authorList>
    </citation>
    <scope>NUCLEOTIDE SEQUENCE [LARGE SCALE GENOMIC DNA]</scope>
</reference>
<protein>
    <submittedName>
        <fullName evidence="2">Uncharacterized protein</fullName>
    </submittedName>
</protein>
<comment type="caution">
    <text evidence="2">The sequence shown here is derived from an EMBL/GenBank/DDBJ whole genome shotgun (WGS) entry which is preliminary data.</text>
</comment>
<name>A0A401TE46_CHIPU</name>
<feature type="non-terminal residue" evidence="2">
    <location>
        <position position="108"/>
    </location>
</feature>
<dbReference type="AlphaFoldDB" id="A0A401TE46"/>
<gene>
    <name evidence="2" type="ORF">chiPu_0024643</name>
</gene>
<accession>A0A401TE46</accession>
<feature type="region of interest" description="Disordered" evidence="1">
    <location>
        <begin position="1"/>
        <end position="108"/>
    </location>
</feature>
<evidence type="ECO:0000313" key="2">
    <source>
        <dbReference type="EMBL" id="GCC40930.1"/>
    </source>
</evidence>
<feature type="compositionally biased region" description="Basic residues" evidence="1">
    <location>
        <begin position="49"/>
        <end position="58"/>
    </location>
</feature>
<sequence>MAAAGSAEAGSESPAPSLNRPPPPIGRRGGRRRRPFVSTAAHQDDVRVRRPPIGRFNHHTPPNTWPSSERPLGRAGRPAPTLPLGGRRRLVHLRVNRDDPSSTRAVPG</sequence>